<reference evidence="7" key="2">
    <citation type="submission" date="2017-05" db="EMBL/GenBank/DDBJ databases">
        <authorList>
            <consortium name="The Broad Institute Genomics Platform"/>
            <consortium name="The Broad Institute Genomic Center for Infectious Diseases"/>
            <person name="Earl A."/>
            <person name="Manson A."/>
            <person name="Schwartman J."/>
            <person name="Gilmore M."/>
            <person name="Abouelleil A."/>
            <person name="Cao P."/>
            <person name="Chapman S."/>
            <person name="Cusick C."/>
            <person name="Shea T."/>
            <person name="Young S."/>
            <person name="Neafsey D."/>
            <person name="Nusbaum C."/>
            <person name="Birren B."/>
        </authorList>
    </citation>
    <scope>NUCLEOTIDE SEQUENCE</scope>
    <source>
        <strain evidence="7">9E7_DIV0242</strain>
    </source>
</reference>
<dbReference type="EMBL" id="CP147247">
    <property type="protein sequence ID" value="WYJ91263.1"/>
    <property type="molecule type" value="Genomic_DNA"/>
</dbReference>
<dbReference type="EMBL" id="NGMM01000002">
    <property type="protein sequence ID" value="OTP17654.1"/>
    <property type="molecule type" value="Genomic_DNA"/>
</dbReference>
<keyword evidence="3" id="KW-0378">Hydrolase</keyword>
<sequence length="302" mass="34758">MDKLHFHDMMIYWLDGGNTAMDGGAMFGVVPKPLWTKKYPANANNQIELPTDPILIQYQGRNILIDSSVGTGKLTEKQKRNFGVWSEPRIKESLAELSLVPEDIDTILMTHMHFDHAGGLTSYNESGVLVSSFPQAQIIINDIEWEEARNPTIRSKNTYWKENWEAVEKQVVPFKDHYVALSGIELIHTGGHSKGHCIVQLTQKDERILHMADLMPTQAHQNPLWVLAYDDYPMDSIFAKERLLLEAYGKEVKFIFYHDAYYRMIQWSSNGKDVLDYQLRSKEPFISNPFLPVELERKASDN</sequence>
<evidence type="ECO:0000313" key="7">
    <source>
        <dbReference type="EMBL" id="WYJ91263.1"/>
    </source>
</evidence>
<dbReference type="SUPFAM" id="SSF56281">
    <property type="entry name" value="Metallo-hydrolase/oxidoreductase"/>
    <property type="match status" value="1"/>
</dbReference>
<dbReference type="Pfam" id="PF00753">
    <property type="entry name" value="Lactamase_B"/>
    <property type="match status" value="1"/>
</dbReference>
<evidence type="ECO:0000256" key="1">
    <source>
        <dbReference type="ARBA" id="ARBA00007749"/>
    </source>
</evidence>
<name>A0A242K903_9ENTE</name>
<reference evidence="7" key="3">
    <citation type="submission" date="2024-03" db="EMBL/GenBank/DDBJ databases">
        <title>The Genome Sequence of Enterococcus sp. DIV0242b.</title>
        <authorList>
            <consortium name="The Broad Institute Genomics Platform"/>
            <consortium name="The Broad Institute Microbial Omics Core"/>
            <consortium name="The Broad Institute Genomic Center for Infectious Diseases"/>
            <person name="Earl A."/>
            <person name="Manson A."/>
            <person name="Gilmore M."/>
            <person name="Schwartman J."/>
            <person name="Shea T."/>
            <person name="Abouelleil A."/>
            <person name="Cao P."/>
            <person name="Chapman S."/>
            <person name="Cusick C."/>
            <person name="Young S."/>
            <person name="Neafsey D."/>
            <person name="Nusbaum C."/>
            <person name="Birren B."/>
        </authorList>
    </citation>
    <scope>NUCLEOTIDE SEQUENCE</scope>
    <source>
        <strain evidence="7">9E7_DIV0242</strain>
    </source>
</reference>
<dbReference type="InterPro" id="IPR036866">
    <property type="entry name" value="RibonucZ/Hydroxyglut_hydro"/>
</dbReference>
<dbReference type="AlphaFoldDB" id="A0A242K903"/>
<organism evidence="6">
    <name type="scientific">Candidatus Enterococcus clewellii</name>
    <dbReference type="NCBI Taxonomy" id="1834193"/>
    <lineage>
        <taxon>Bacteria</taxon>
        <taxon>Bacillati</taxon>
        <taxon>Bacillota</taxon>
        <taxon>Bacilli</taxon>
        <taxon>Lactobacillales</taxon>
        <taxon>Enterococcaceae</taxon>
        <taxon>Enterococcus</taxon>
    </lineage>
</organism>
<evidence type="ECO:0000256" key="2">
    <source>
        <dbReference type="ARBA" id="ARBA00022723"/>
    </source>
</evidence>
<comment type="similarity">
    <text evidence="1">Belongs to the metallo-beta-lactamase superfamily.</text>
</comment>
<dbReference type="InterPro" id="IPR051013">
    <property type="entry name" value="MBL_superfamily_lactonases"/>
</dbReference>
<accession>A0A242K903</accession>
<gene>
    <name evidence="6" type="ORF">A5888_001792</name>
    <name evidence="7" type="ORF">A5888_003031</name>
</gene>
<keyword evidence="2" id="KW-0479">Metal-binding</keyword>
<evidence type="ECO:0000313" key="6">
    <source>
        <dbReference type="EMBL" id="OTP17654.1"/>
    </source>
</evidence>
<evidence type="ECO:0000313" key="8">
    <source>
        <dbReference type="Proteomes" id="UP000195141"/>
    </source>
</evidence>
<dbReference type="Proteomes" id="UP000195141">
    <property type="component" value="Chromosome"/>
</dbReference>
<reference evidence="6" key="1">
    <citation type="submission" date="2017-05" db="EMBL/GenBank/DDBJ databases">
        <title>The Genome Sequence of Enterococcus sp. 9E7_DIV0242.</title>
        <authorList>
            <consortium name="The Broad Institute Genomics Platform"/>
            <consortium name="The Broad Institute Genomic Center for Infectious Diseases"/>
            <person name="Earl A."/>
            <person name="Manson A."/>
            <person name="Schwartman J."/>
            <person name="Gilmore M."/>
            <person name="Abouelleil A."/>
            <person name="Cao P."/>
            <person name="Chapman S."/>
            <person name="Cusick C."/>
            <person name="Shea T."/>
            <person name="Young S."/>
            <person name="Neafsey D."/>
            <person name="Nusbaum C."/>
            <person name="Birren B."/>
        </authorList>
    </citation>
    <scope>NUCLEOTIDE SEQUENCE [LARGE SCALE GENOMIC DNA]</scope>
    <source>
        <strain evidence="6">9E7_DIV0242</strain>
    </source>
</reference>
<dbReference type="SMART" id="SM00849">
    <property type="entry name" value="Lactamase_B"/>
    <property type="match status" value="1"/>
</dbReference>
<dbReference type="OrthoDB" id="9802897at2"/>
<dbReference type="PANTHER" id="PTHR42978">
    <property type="entry name" value="QUORUM-QUENCHING LACTONASE YTNP-RELATED-RELATED"/>
    <property type="match status" value="1"/>
</dbReference>
<proteinExistence type="inferred from homology"/>
<keyword evidence="8" id="KW-1185">Reference proteome</keyword>
<dbReference type="InterPro" id="IPR001279">
    <property type="entry name" value="Metallo-B-lactamas"/>
</dbReference>
<protein>
    <recommendedName>
        <fullName evidence="5">Metallo-beta-lactamase domain-containing protein</fullName>
    </recommendedName>
</protein>
<evidence type="ECO:0000259" key="5">
    <source>
        <dbReference type="SMART" id="SM00849"/>
    </source>
</evidence>
<dbReference type="GO" id="GO:0046872">
    <property type="term" value="F:metal ion binding"/>
    <property type="evidence" value="ECO:0007669"/>
    <property type="project" value="UniProtKB-KW"/>
</dbReference>
<dbReference type="Gene3D" id="3.60.15.10">
    <property type="entry name" value="Ribonuclease Z/Hydroxyacylglutathione hydrolase-like"/>
    <property type="match status" value="1"/>
</dbReference>
<keyword evidence="4" id="KW-0862">Zinc</keyword>
<dbReference type="GO" id="GO:0016787">
    <property type="term" value="F:hydrolase activity"/>
    <property type="evidence" value="ECO:0007669"/>
    <property type="project" value="UniProtKB-KW"/>
</dbReference>
<dbReference type="PANTHER" id="PTHR42978:SF6">
    <property type="entry name" value="QUORUM-QUENCHING LACTONASE YTNP-RELATED"/>
    <property type="match status" value="1"/>
</dbReference>
<dbReference type="RefSeq" id="WP_086348849.1">
    <property type="nucleotide sequence ID" value="NZ_CP147247.1"/>
</dbReference>
<feature type="domain" description="Metallo-beta-lactamase" evidence="5">
    <location>
        <begin position="50"/>
        <end position="258"/>
    </location>
</feature>
<dbReference type="CDD" id="cd07728">
    <property type="entry name" value="YtnP-like_MBL-fold"/>
    <property type="match status" value="1"/>
</dbReference>
<evidence type="ECO:0000256" key="4">
    <source>
        <dbReference type="ARBA" id="ARBA00022833"/>
    </source>
</evidence>
<evidence type="ECO:0000256" key="3">
    <source>
        <dbReference type="ARBA" id="ARBA00022801"/>
    </source>
</evidence>